<gene>
    <name evidence="2" type="ORF">P167DRAFT_550084</name>
</gene>
<dbReference type="AlphaFoldDB" id="A0A3N4K950"/>
<organism evidence="2 3">
    <name type="scientific">Morchella conica CCBAS932</name>
    <dbReference type="NCBI Taxonomy" id="1392247"/>
    <lineage>
        <taxon>Eukaryota</taxon>
        <taxon>Fungi</taxon>
        <taxon>Dikarya</taxon>
        <taxon>Ascomycota</taxon>
        <taxon>Pezizomycotina</taxon>
        <taxon>Pezizomycetes</taxon>
        <taxon>Pezizales</taxon>
        <taxon>Morchellaceae</taxon>
        <taxon>Morchella</taxon>
    </lineage>
</organism>
<keyword evidence="1" id="KW-0175">Coiled coil</keyword>
<accession>A0A3N4K950</accession>
<dbReference type="OrthoDB" id="3946700at2759"/>
<feature type="coiled-coil region" evidence="1">
    <location>
        <begin position="221"/>
        <end position="264"/>
    </location>
</feature>
<evidence type="ECO:0000313" key="3">
    <source>
        <dbReference type="Proteomes" id="UP000277580"/>
    </source>
</evidence>
<dbReference type="EMBL" id="ML119198">
    <property type="protein sequence ID" value="RPB07046.1"/>
    <property type="molecule type" value="Genomic_DNA"/>
</dbReference>
<protein>
    <submittedName>
        <fullName evidence="2">Uncharacterized protein</fullName>
    </submittedName>
</protein>
<dbReference type="InParanoid" id="A0A3N4K950"/>
<name>A0A3N4K950_9PEZI</name>
<proteinExistence type="predicted"/>
<evidence type="ECO:0000256" key="1">
    <source>
        <dbReference type="SAM" id="Coils"/>
    </source>
</evidence>
<evidence type="ECO:0000313" key="2">
    <source>
        <dbReference type="EMBL" id="RPB07046.1"/>
    </source>
</evidence>
<keyword evidence="3" id="KW-1185">Reference proteome</keyword>
<reference evidence="2 3" key="1">
    <citation type="journal article" date="2018" name="Nat. Ecol. Evol.">
        <title>Pezizomycetes genomes reveal the molecular basis of ectomycorrhizal truffle lifestyle.</title>
        <authorList>
            <person name="Murat C."/>
            <person name="Payen T."/>
            <person name="Noel B."/>
            <person name="Kuo A."/>
            <person name="Morin E."/>
            <person name="Chen J."/>
            <person name="Kohler A."/>
            <person name="Krizsan K."/>
            <person name="Balestrini R."/>
            <person name="Da Silva C."/>
            <person name="Montanini B."/>
            <person name="Hainaut M."/>
            <person name="Levati E."/>
            <person name="Barry K.W."/>
            <person name="Belfiori B."/>
            <person name="Cichocki N."/>
            <person name="Clum A."/>
            <person name="Dockter R.B."/>
            <person name="Fauchery L."/>
            <person name="Guy J."/>
            <person name="Iotti M."/>
            <person name="Le Tacon F."/>
            <person name="Lindquist E.A."/>
            <person name="Lipzen A."/>
            <person name="Malagnac F."/>
            <person name="Mello A."/>
            <person name="Molinier V."/>
            <person name="Miyauchi S."/>
            <person name="Poulain J."/>
            <person name="Riccioni C."/>
            <person name="Rubini A."/>
            <person name="Sitrit Y."/>
            <person name="Splivallo R."/>
            <person name="Traeger S."/>
            <person name="Wang M."/>
            <person name="Zifcakova L."/>
            <person name="Wipf D."/>
            <person name="Zambonelli A."/>
            <person name="Paolocci F."/>
            <person name="Nowrousian M."/>
            <person name="Ottonello S."/>
            <person name="Baldrian P."/>
            <person name="Spatafora J.W."/>
            <person name="Henrissat B."/>
            <person name="Nagy L.G."/>
            <person name="Aury J.M."/>
            <person name="Wincker P."/>
            <person name="Grigoriev I.V."/>
            <person name="Bonfante P."/>
            <person name="Martin F.M."/>
        </authorList>
    </citation>
    <scope>NUCLEOTIDE SEQUENCE [LARGE SCALE GENOMIC DNA]</scope>
    <source>
        <strain evidence="2 3">CCBAS932</strain>
    </source>
</reference>
<sequence>MSLSHSHTLFPCVLPRGNCTLSSCGNIGNGSCNPIIHTPGYLLIARSLSPALSRPNNIQTNALTTPNQVKCSSPIICISDTVPIPLTPITFHPTFPHAPNHHHKPTMGRPIWREPTEKRTADAALEPRREAVVRRSAGIRPRVRGPDRSSGTLFNLLRSDYALENLNTGPARWSDNASLLAAQRGGRRGLGRSETLRPQLNRSVATGEEVYTPWFPPAGDRELAMQRREEMERIREDNERRRLLERLDREREREHERVARLTEEFIPDDMSWFGLPLSARQRYVASLIDEGRRPEPSSNATREIHLPRFDIDGLGDRERSLRSIPSLPTYLTGLIEGAGDSPDANQWELMAELGYPGCEQDSEDSEDDEHNLMDALGTLEGEVERDRSEMDRLRRVANMFAAHNRDIDRLVERL</sequence>
<dbReference type="Proteomes" id="UP000277580">
    <property type="component" value="Unassembled WGS sequence"/>
</dbReference>